<evidence type="ECO:0000256" key="4">
    <source>
        <dbReference type="ARBA" id="ARBA00022475"/>
    </source>
</evidence>
<dbReference type="PANTHER" id="PTHR43547:SF2">
    <property type="entry name" value="HYBRID SIGNAL TRANSDUCTION HISTIDINE KINASE C"/>
    <property type="match status" value="1"/>
</dbReference>
<dbReference type="InterPro" id="IPR000014">
    <property type="entry name" value="PAS"/>
</dbReference>
<dbReference type="OrthoDB" id="9813151at2"/>
<evidence type="ECO:0000259" key="16">
    <source>
        <dbReference type="PROSITE" id="PS50110"/>
    </source>
</evidence>
<keyword evidence="5 12" id="KW-0597">Phosphoprotein</keyword>
<keyword evidence="8 18" id="KW-0418">Kinase</keyword>
<dbReference type="InterPro" id="IPR036097">
    <property type="entry name" value="HisK_dim/P_sf"/>
</dbReference>
<dbReference type="SUPFAM" id="SSF52172">
    <property type="entry name" value="CheY-like"/>
    <property type="match status" value="1"/>
</dbReference>
<keyword evidence="11 14" id="KW-0472">Membrane</keyword>
<dbReference type="GO" id="GO:0000155">
    <property type="term" value="F:phosphorelay sensor kinase activity"/>
    <property type="evidence" value="ECO:0007669"/>
    <property type="project" value="InterPro"/>
</dbReference>
<dbReference type="Proteomes" id="UP000037405">
    <property type="component" value="Unassembled WGS sequence"/>
</dbReference>
<dbReference type="PATRIC" id="fig|189381.12.peg.4255"/>
<evidence type="ECO:0000313" key="19">
    <source>
        <dbReference type="Proteomes" id="UP000037405"/>
    </source>
</evidence>
<dbReference type="STRING" id="189381.GCA_900166615_02120"/>
<dbReference type="Pfam" id="PF13185">
    <property type="entry name" value="GAF_2"/>
    <property type="match status" value="1"/>
</dbReference>
<dbReference type="NCBIfam" id="TIGR00229">
    <property type="entry name" value="sensory_box"/>
    <property type="match status" value="1"/>
</dbReference>
<keyword evidence="9" id="KW-0067">ATP-binding</keyword>
<dbReference type="EC" id="2.7.13.3" evidence="3"/>
<comment type="catalytic activity">
    <reaction evidence="1">
        <text>ATP + protein L-histidine = ADP + protein N-phospho-L-histidine.</text>
        <dbReference type="EC" id="2.7.13.3"/>
    </reaction>
</comment>
<dbReference type="EMBL" id="LGUE01000005">
    <property type="protein sequence ID" value="KON83732.1"/>
    <property type="molecule type" value="Genomic_DNA"/>
</dbReference>
<accession>A0A0M0G2A4</accession>
<proteinExistence type="predicted"/>
<evidence type="ECO:0000259" key="15">
    <source>
        <dbReference type="PROSITE" id="PS50109"/>
    </source>
</evidence>
<keyword evidence="6" id="KW-0808">Transferase</keyword>
<sequence length="953" mass="108311">MDKLLEFYHSSLRRRIIVLMTGFILVFLIGAGCLYWYDHRLSVEYDETKAKLDDRKEVAQKLDRQFNRIFFEGRGYVAFKRPEFKQSITNLEKQLKVTIGEMNKISQSEDDGAFASEVEDFYDYYVNIVNQTIKLVEDGDEQGVQDNSASGGTARVEEFLGKLDAYNDNIQQSTDEAYEELRAKEATSQTIFLVFVLLMLLLLMRIMRSIAKQIGQPLEEVATSAQHIAETGTYQNWTFNKDRHDEIGQLSRAFEKMIFTVQEKEDHLVSQNEELQAQQDELEVQQEELERLLHLARDRGEQLERRNEFINGISNSLNKKEVLESIVKSMCSIMGAPRGIIVLMDDQDTHASFGVSKEAIGQFLAHIQNGLHQRLFETKEPFCVKRELVTAEKGYHEETMYSYDLFIPVLSAQGELEAFMVFSRFGDGFTDKEQQEYKGFAKQISISLRNILLYEDSERVRHMNQDILNNLQEGIQLVDPMGDSLLVNTKFARIIGSDMGALKDAPYSKWGCSIVTQVENGDELKDYYQNVIRNQETGHSMIYRLTEGNDVFQVYSTSLYHEEEHVGTIFVHRDITKEYEVDQMKSEFVSTVSHELRTPLASVLGFTELMLTRDLKPERTKKYLNTIYKEAQRLTSLINDFLDVQRMESGKQTFEKKYEDVLDIIRNIVDLTKVSSPHHTFTIGRETDCTIVLGDGDKLTQAFTNLISNAVKYSPDGGDVTILMKEKEDRISIEIRDEGLGIPEEAIGKLFTKFYRIDNSDRRKIGGTGLGLTIVKEIIEAHGGSVTVSSELGKGSTFTVTLPVITLDTFKEEEQGNGHNILVIEDDMSLASLLATELSESGFQVDHTTNGSSAIERLKRTKPDAIVLDIMLGGKLNGWDVLEEIKKEESLTGIPIIISSALDEKEKGLTLGASDYLMKPYHPSKLSKTILHLLLKKGTKGDILVPTEDRTIE</sequence>
<dbReference type="PRINTS" id="PR00344">
    <property type="entry name" value="BCTRLSENSOR"/>
</dbReference>
<dbReference type="FunFam" id="1.10.287.130:FF:000001">
    <property type="entry name" value="Two-component sensor histidine kinase"/>
    <property type="match status" value="1"/>
</dbReference>
<dbReference type="CDD" id="cd17574">
    <property type="entry name" value="REC_OmpR"/>
    <property type="match status" value="1"/>
</dbReference>
<dbReference type="SMART" id="SM00387">
    <property type="entry name" value="HATPase_c"/>
    <property type="match status" value="1"/>
</dbReference>
<keyword evidence="19" id="KW-1185">Reference proteome</keyword>
<dbReference type="GO" id="GO:0005524">
    <property type="term" value="F:ATP binding"/>
    <property type="evidence" value="ECO:0007669"/>
    <property type="project" value="UniProtKB-KW"/>
</dbReference>
<dbReference type="PROSITE" id="PS50109">
    <property type="entry name" value="HIS_KIN"/>
    <property type="match status" value="1"/>
</dbReference>
<dbReference type="SUPFAM" id="SSF55785">
    <property type="entry name" value="PYP-like sensor domain (PAS domain)"/>
    <property type="match status" value="1"/>
</dbReference>
<dbReference type="InterPro" id="IPR036890">
    <property type="entry name" value="HATPase_C_sf"/>
</dbReference>
<dbReference type="Gene3D" id="3.40.50.2300">
    <property type="match status" value="1"/>
</dbReference>
<dbReference type="FunFam" id="3.30.565.10:FF:000006">
    <property type="entry name" value="Sensor histidine kinase WalK"/>
    <property type="match status" value="1"/>
</dbReference>
<evidence type="ECO:0000256" key="11">
    <source>
        <dbReference type="ARBA" id="ARBA00023136"/>
    </source>
</evidence>
<dbReference type="RefSeq" id="WP_053429143.1">
    <property type="nucleotide sequence ID" value="NZ_LGUE01000005.1"/>
</dbReference>
<dbReference type="AlphaFoldDB" id="A0A0M0G2A4"/>
<keyword evidence="4" id="KW-1003">Cell membrane</keyword>
<dbReference type="PROSITE" id="PS51257">
    <property type="entry name" value="PROKAR_LIPOPROTEIN"/>
    <property type="match status" value="1"/>
</dbReference>
<reference evidence="19" key="1">
    <citation type="submission" date="2015-07" db="EMBL/GenBank/DDBJ databases">
        <title>Fjat-14235 jcm11544.</title>
        <authorList>
            <person name="Liu B."/>
            <person name="Wang J."/>
            <person name="Zhu Y."/>
            <person name="Liu G."/>
            <person name="Chen Q."/>
            <person name="Chen Z."/>
            <person name="Lan J."/>
            <person name="Che J."/>
            <person name="Ge C."/>
            <person name="Shi H."/>
            <person name="Pan Z."/>
            <person name="Liu X."/>
        </authorList>
    </citation>
    <scope>NUCLEOTIDE SEQUENCE [LARGE SCALE GENOMIC DNA]</scope>
    <source>
        <strain evidence="19">JCM 11544</strain>
    </source>
</reference>
<dbReference type="Pfam" id="PF02518">
    <property type="entry name" value="HATPase_c"/>
    <property type="match status" value="1"/>
</dbReference>
<dbReference type="CDD" id="cd00082">
    <property type="entry name" value="HisKA"/>
    <property type="match status" value="1"/>
</dbReference>
<dbReference type="Gene3D" id="6.10.340.10">
    <property type="match status" value="1"/>
</dbReference>
<dbReference type="InterPro" id="IPR011006">
    <property type="entry name" value="CheY-like_superfamily"/>
</dbReference>
<feature type="domain" description="Histidine kinase" evidence="15">
    <location>
        <begin position="591"/>
        <end position="806"/>
    </location>
</feature>
<dbReference type="Gene3D" id="3.30.450.40">
    <property type="match status" value="1"/>
</dbReference>
<dbReference type="SUPFAM" id="SSF55874">
    <property type="entry name" value="ATPase domain of HSP90 chaperone/DNA topoisomerase II/histidine kinase"/>
    <property type="match status" value="1"/>
</dbReference>
<dbReference type="InterPro" id="IPR003661">
    <property type="entry name" value="HisK_dim/P_dom"/>
</dbReference>
<dbReference type="CDD" id="cd00075">
    <property type="entry name" value="HATPase"/>
    <property type="match status" value="1"/>
</dbReference>
<dbReference type="Pfam" id="PF00072">
    <property type="entry name" value="Response_reg"/>
    <property type="match status" value="1"/>
</dbReference>
<dbReference type="Gene3D" id="3.30.565.10">
    <property type="entry name" value="Histidine kinase-like ATPase, C-terminal domain"/>
    <property type="match status" value="1"/>
</dbReference>
<dbReference type="InterPro" id="IPR004358">
    <property type="entry name" value="Sig_transdc_His_kin-like_C"/>
</dbReference>
<keyword evidence="7" id="KW-0547">Nucleotide-binding</keyword>
<dbReference type="Pfam" id="PF00672">
    <property type="entry name" value="HAMP"/>
    <property type="match status" value="1"/>
</dbReference>
<name>A0A0M0G2A4_9BACI</name>
<protein>
    <recommendedName>
        <fullName evidence="3">histidine kinase</fullName>
        <ecNumber evidence="3">2.7.13.3</ecNumber>
    </recommendedName>
</protein>
<evidence type="ECO:0000256" key="12">
    <source>
        <dbReference type="PROSITE-ProRule" id="PRU00169"/>
    </source>
</evidence>
<dbReference type="Pfam" id="PF00512">
    <property type="entry name" value="HisKA"/>
    <property type="match status" value="1"/>
</dbReference>
<dbReference type="PANTHER" id="PTHR43547">
    <property type="entry name" value="TWO-COMPONENT HISTIDINE KINASE"/>
    <property type="match status" value="1"/>
</dbReference>
<gene>
    <name evidence="18" type="ORF">AF331_16310</name>
</gene>
<comment type="subcellular location">
    <subcellularLocation>
        <location evidence="2">Cell membrane</location>
        <topology evidence="2">Multi-pass membrane protein</topology>
    </subcellularLocation>
</comment>
<dbReference type="PROSITE" id="PS50885">
    <property type="entry name" value="HAMP"/>
    <property type="match status" value="1"/>
</dbReference>
<dbReference type="CDD" id="cd06225">
    <property type="entry name" value="HAMP"/>
    <property type="match status" value="1"/>
</dbReference>
<dbReference type="InterPro" id="IPR029016">
    <property type="entry name" value="GAF-like_dom_sf"/>
</dbReference>
<evidence type="ECO:0000256" key="2">
    <source>
        <dbReference type="ARBA" id="ARBA00004651"/>
    </source>
</evidence>
<evidence type="ECO:0000256" key="8">
    <source>
        <dbReference type="ARBA" id="ARBA00022777"/>
    </source>
</evidence>
<organism evidence="18 19">
    <name type="scientific">Rossellomorea marisflavi</name>
    <dbReference type="NCBI Taxonomy" id="189381"/>
    <lineage>
        <taxon>Bacteria</taxon>
        <taxon>Bacillati</taxon>
        <taxon>Bacillota</taxon>
        <taxon>Bacilli</taxon>
        <taxon>Bacillales</taxon>
        <taxon>Bacillaceae</taxon>
        <taxon>Rossellomorea</taxon>
    </lineage>
</organism>
<evidence type="ECO:0000256" key="13">
    <source>
        <dbReference type="SAM" id="Coils"/>
    </source>
</evidence>
<comment type="caution">
    <text evidence="18">The sequence shown here is derived from an EMBL/GenBank/DDBJ whole genome shotgun (WGS) entry which is preliminary data.</text>
</comment>
<evidence type="ECO:0000256" key="5">
    <source>
        <dbReference type="ARBA" id="ARBA00022553"/>
    </source>
</evidence>
<dbReference type="GO" id="GO:0005886">
    <property type="term" value="C:plasma membrane"/>
    <property type="evidence" value="ECO:0007669"/>
    <property type="project" value="UniProtKB-SubCell"/>
</dbReference>
<dbReference type="InterPro" id="IPR005467">
    <property type="entry name" value="His_kinase_dom"/>
</dbReference>
<dbReference type="SMART" id="SM00388">
    <property type="entry name" value="HisKA"/>
    <property type="match status" value="1"/>
</dbReference>
<evidence type="ECO:0000256" key="6">
    <source>
        <dbReference type="ARBA" id="ARBA00022679"/>
    </source>
</evidence>
<dbReference type="Gene3D" id="3.30.450.20">
    <property type="entry name" value="PAS domain"/>
    <property type="match status" value="1"/>
</dbReference>
<dbReference type="InterPro" id="IPR035965">
    <property type="entry name" value="PAS-like_dom_sf"/>
</dbReference>
<feature type="transmembrane region" description="Helical" evidence="14">
    <location>
        <begin position="16"/>
        <end position="37"/>
    </location>
</feature>
<dbReference type="SUPFAM" id="SSF55781">
    <property type="entry name" value="GAF domain-like"/>
    <property type="match status" value="1"/>
</dbReference>
<dbReference type="SMART" id="SM00448">
    <property type="entry name" value="REC"/>
    <property type="match status" value="1"/>
</dbReference>
<evidence type="ECO:0000256" key="3">
    <source>
        <dbReference type="ARBA" id="ARBA00012438"/>
    </source>
</evidence>
<dbReference type="Gene3D" id="1.10.287.130">
    <property type="match status" value="1"/>
</dbReference>
<keyword evidence="13" id="KW-0175">Coiled coil</keyword>
<dbReference type="InterPro" id="IPR003018">
    <property type="entry name" value="GAF"/>
</dbReference>
<dbReference type="PROSITE" id="PS50110">
    <property type="entry name" value="RESPONSE_REGULATORY"/>
    <property type="match status" value="1"/>
</dbReference>
<evidence type="ECO:0000256" key="7">
    <source>
        <dbReference type="ARBA" id="ARBA00022741"/>
    </source>
</evidence>
<dbReference type="InterPro" id="IPR001789">
    <property type="entry name" value="Sig_transdc_resp-reg_receiver"/>
</dbReference>
<evidence type="ECO:0000259" key="17">
    <source>
        <dbReference type="PROSITE" id="PS50885"/>
    </source>
</evidence>
<feature type="domain" description="Response regulatory" evidence="16">
    <location>
        <begin position="820"/>
        <end position="934"/>
    </location>
</feature>
<feature type="domain" description="HAMP" evidence="17">
    <location>
        <begin position="212"/>
        <end position="266"/>
    </location>
</feature>
<evidence type="ECO:0000256" key="1">
    <source>
        <dbReference type="ARBA" id="ARBA00000085"/>
    </source>
</evidence>
<evidence type="ECO:0000256" key="9">
    <source>
        <dbReference type="ARBA" id="ARBA00022840"/>
    </source>
</evidence>
<keyword evidence="10" id="KW-0902">Two-component regulatory system</keyword>
<keyword evidence="14" id="KW-1133">Transmembrane helix</keyword>
<evidence type="ECO:0000256" key="14">
    <source>
        <dbReference type="SAM" id="Phobius"/>
    </source>
</evidence>
<evidence type="ECO:0000256" key="10">
    <source>
        <dbReference type="ARBA" id="ARBA00023012"/>
    </source>
</evidence>
<feature type="transmembrane region" description="Helical" evidence="14">
    <location>
        <begin position="186"/>
        <end position="204"/>
    </location>
</feature>
<evidence type="ECO:0000313" key="18">
    <source>
        <dbReference type="EMBL" id="KON83732.1"/>
    </source>
</evidence>
<feature type="coiled-coil region" evidence="13">
    <location>
        <begin position="261"/>
        <end position="306"/>
    </location>
</feature>
<feature type="modified residue" description="4-aspartylphosphate" evidence="12">
    <location>
        <position position="869"/>
    </location>
</feature>
<dbReference type="InterPro" id="IPR003660">
    <property type="entry name" value="HAMP_dom"/>
</dbReference>
<dbReference type="SUPFAM" id="SSF47384">
    <property type="entry name" value="Homodimeric domain of signal transducing histidine kinase"/>
    <property type="match status" value="1"/>
</dbReference>
<keyword evidence="14" id="KW-0812">Transmembrane</keyword>
<dbReference type="InterPro" id="IPR003594">
    <property type="entry name" value="HATPase_dom"/>
</dbReference>